<dbReference type="SUPFAM" id="SSF53448">
    <property type="entry name" value="Nucleotide-diphospho-sugar transferases"/>
    <property type="match status" value="1"/>
</dbReference>
<dbReference type="AlphaFoldDB" id="G6AX41"/>
<dbReference type="CDD" id="cd06433">
    <property type="entry name" value="GT_2_WfgS_like"/>
    <property type="match status" value="1"/>
</dbReference>
<dbReference type="EMBL" id="AFZZ01000104">
    <property type="protein sequence ID" value="EHJ40817.1"/>
    <property type="molecule type" value="Genomic_DNA"/>
</dbReference>
<accession>G6AX41</accession>
<dbReference type="PANTHER" id="PTHR43685">
    <property type="entry name" value="GLYCOSYLTRANSFERASE"/>
    <property type="match status" value="1"/>
</dbReference>
<evidence type="ECO:0000259" key="1">
    <source>
        <dbReference type="Pfam" id="PF00535"/>
    </source>
</evidence>
<dbReference type="Proteomes" id="UP000004407">
    <property type="component" value="Unassembled WGS sequence"/>
</dbReference>
<comment type="caution">
    <text evidence="2">The sequence shown here is derived from an EMBL/GenBank/DDBJ whole genome shotgun (WGS) entry which is preliminary data.</text>
</comment>
<reference evidence="2 3" key="1">
    <citation type="submission" date="2011-08" db="EMBL/GenBank/DDBJ databases">
        <authorList>
            <person name="Weinstock G."/>
            <person name="Sodergren E."/>
            <person name="Clifton S."/>
            <person name="Fulton L."/>
            <person name="Fulton B."/>
            <person name="Courtney L."/>
            <person name="Fronick C."/>
            <person name="Harrison M."/>
            <person name="Strong C."/>
            <person name="Farmer C."/>
            <person name="Delahaunty K."/>
            <person name="Markovic C."/>
            <person name="Hall O."/>
            <person name="Minx P."/>
            <person name="Tomlinson C."/>
            <person name="Mitreva M."/>
            <person name="Hou S."/>
            <person name="Chen J."/>
            <person name="Wollam A."/>
            <person name="Pepin K.H."/>
            <person name="Johnson M."/>
            <person name="Bhonagiri V."/>
            <person name="Zhang X."/>
            <person name="Suruliraj S."/>
            <person name="Warren W."/>
            <person name="Chinwalla A."/>
            <person name="Mardis E.R."/>
            <person name="Wilson R.K."/>
        </authorList>
    </citation>
    <scope>NUCLEOTIDE SEQUENCE [LARGE SCALE GENOMIC DNA]</scope>
    <source>
        <strain evidence="2 3">DSM 18206</strain>
    </source>
</reference>
<organism evidence="2 3">
    <name type="scientific">Leyella stercorea DSM 18206</name>
    <dbReference type="NCBI Taxonomy" id="1002367"/>
    <lineage>
        <taxon>Bacteria</taxon>
        <taxon>Pseudomonadati</taxon>
        <taxon>Bacteroidota</taxon>
        <taxon>Bacteroidia</taxon>
        <taxon>Bacteroidales</taxon>
        <taxon>Prevotellaceae</taxon>
        <taxon>Leyella</taxon>
    </lineage>
</organism>
<dbReference type="GeneID" id="78336915"/>
<evidence type="ECO:0000313" key="3">
    <source>
        <dbReference type="Proteomes" id="UP000004407"/>
    </source>
</evidence>
<dbReference type="RefSeq" id="WP_007899001.1">
    <property type="nucleotide sequence ID" value="NZ_JH379409.1"/>
</dbReference>
<evidence type="ECO:0000313" key="2">
    <source>
        <dbReference type="EMBL" id="EHJ40817.1"/>
    </source>
</evidence>
<feature type="domain" description="Glycosyltransferase 2-like" evidence="1">
    <location>
        <begin position="6"/>
        <end position="135"/>
    </location>
</feature>
<protein>
    <submittedName>
        <fullName evidence="2">Glycosyltransferase, group 2 family protein</fullName>
    </submittedName>
</protein>
<dbReference type="PATRIC" id="fig|1002367.3.peg.952"/>
<dbReference type="InterPro" id="IPR001173">
    <property type="entry name" value="Glyco_trans_2-like"/>
</dbReference>
<name>G6AX41_9BACT</name>
<dbReference type="eggNOG" id="COG1216">
    <property type="taxonomic scope" value="Bacteria"/>
</dbReference>
<dbReference type="InterPro" id="IPR050834">
    <property type="entry name" value="Glycosyltransf_2"/>
</dbReference>
<dbReference type="Gene3D" id="3.90.550.10">
    <property type="entry name" value="Spore Coat Polysaccharide Biosynthesis Protein SpsA, Chain A"/>
    <property type="match status" value="1"/>
</dbReference>
<dbReference type="Pfam" id="PF00535">
    <property type="entry name" value="Glycos_transf_2"/>
    <property type="match status" value="1"/>
</dbReference>
<gene>
    <name evidence="2" type="ORF">HMPREF0673_01191</name>
</gene>
<dbReference type="InterPro" id="IPR029044">
    <property type="entry name" value="Nucleotide-diphossugar_trans"/>
</dbReference>
<proteinExistence type="predicted"/>
<dbReference type="HOGENOM" id="CLU_025996_21_1_10"/>
<dbReference type="PANTHER" id="PTHR43685:SF11">
    <property type="entry name" value="GLYCOSYLTRANSFERASE TAGX-RELATED"/>
    <property type="match status" value="1"/>
</dbReference>
<dbReference type="GO" id="GO:0016740">
    <property type="term" value="F:transferase activity"/>
    <property type="evidence" value="ECO:0007669"/>
    <property type="project" value="UniProtKB-KW"/>
</dbReference>
<keyword evidence="2" id="KW-0808">Transferase</keyword>
<sequence length="273" mass="32058">MNQKVSIITINYNNLKGLQSTAESILRLDYQNFEWIIIDGGSTDGSKAFIEQMDEHLSFWCSEKDKGVYDAMNKGISHAKGEYVIFMNSGDSFYSETVLSQVFANLKYSPDVIYGNALYIFEDHEELKSVPKTIDFRFIYEYTIFHQASFIRRELLVENGGYDINLKIVSDWKIWLIFILQNRVFVYTPYVICRFDAYGISTGHDDNVNKERNIVFQEILPPGIITMMEEVYAYESIIPYQKYLFYRIAEIRFVKRILNGFIKFIKIFVKYGK</sequence>